<feature type="compositionally biased region" description="Basic and acidic residues" evidence="1">
    <location>
        <begin position="51"/>
        <end position="63"/>
    </location>
</feature>
<dbReference type="OrthoDB" id="8744624at2759"/>
<feature type="region of interest" description="Disordered" evidence="1">
    <location>
        <begin position="1"/>
        <end position="123"/>
    </location>
</feature>
<feature type="region of interest" description="Disordered" evidence="1">
    <location>
        <begin position="225"/>
        <end position="270"/>
    </location>
</feature>
<organism evidence="3">
    <name type="scientific">Tetraodon nigroviridis</name>
    <name type="common">Spotted green pufferfish</name>
    <name type="synonym">Chelonodon nigroviridis</name>
    <dbReference type="NCBI Taxonomy" id="99883"/>
    <lineage>
        <taxon>Eukaryota</taxon>
        <taxon>Metazoa</taxon>
        <taxon>Chordata</taxon>
        <taxon>Craniata</taxon>
        <taxon>Vertebrata</taxon>
        <taxon>Euteleostomi</taxon>
        <taxon>Actinopterygii</taxon>
        <taxon>Neopterygii</taxon>
        <taxon>Teleostei</taxon>
        <taxon>Neoteleostei</taxon>
        <taxon>Acanthomorphata</taxon>
        <taxon>Eupercaria</taxon>
        <taxon>Tetraodontiformes</taxon>
        <taxon>Tetradontoidea</taxon>
        <taxon>Tetraodontidae</taxon>
        <taxon>Tetraodon</taxon>
    </lineage>
</organism>
<protein>
    <submittedName>
        <fullName evidence="3">(spotted green pufferfish) hypothetical protein</fullName>
    </submittedName>
</protein>
<dbReference type="KEGG" id="tng:GSTEN00002095G001"/>
<feature type="non-terminal residue" evidence="3">
    <location>
        <position position="1"/>
    </location>
</feature>
<dbReference type="PANTHER" id="PTHR17608:SF4">
    <property type="entry name" value="GENETIC SUPPRESSOR ELEMENT 1"/>
    <property type="match status" value="1"/>
</dbReference>
<accession>Q4TES9</accession>
<reference evidence="3" key="1">
    <citation type="journal article" date="2004" name="Nature">
        <title>Genome duplication in the teleost fish Tetraodon nigroviridis reveals the early vertebrate proto-karyotype.</title>
        <authorList>
            <person name="Jaillon O."/>
            <person name="Aury J.-M."/>
            <person name="Brunet F."/>
            <person name="Petit J.-L."/>
            <person name="Stange-Thomann N."/>
            <person name="Mauceli E."/>
            <person name="Bouneau L."/>
            <person name="Fischer C."/>
            <person name="Ozouf-Costaz C."/>
            <person name="Bernot A."/>
            <person name="Nicaud S."/>
            <person name="Jaffe D."/>
            <person name="Fisher S."/>
            <person name="Lutfalla G."/>
            <person name="Dossat C."/>
            <person name="Segurens B."/>
            <person name="Dasilva C."/>
            <person name="Salanoubat M."/>
            <person name="Levy M."/>
            <person name="Boudet N."/>
            <person name="Castellano S."/>
            <person name="Anthouard V."/>
            <person name="Jubin C."/>
            <person name="Castelli V."/>
            <person name="Katinka M."/>
            <person name="Vacherie B."/>
            <person name="Biemont C."/>
            <person name="Skalli Z."/>
            <person name="Cattolico L."/>
            <person name="Poulain J."/>
            <person name="De Berardinis V."/>
            <person name="Cruaud C."/>
            <person name="Duprat S."/>
            <person name="Brottier P."/>
            <person name="Coutanceau J.-P."/>
            <person name="Gouzy J."/>
            <person name="Parra G."/>
            <person name="Lardier G."/>
            <person name="Chapple C."/>
            <person name="McKernan K.J."/>
            <person name="McEwan P."/>
            <person name="Bosak S."/>
            <person name="Kellis M."/>
            <person name="Volff J.-N."/>
            <person name="Guigo R."/>
            <person name="Zody M.C."/>
            <person name="Mesirov J."/>
            <person name="Lindblad-Toh K."/>
            <person name="Birren B."/>
            <person name="Nusbaum C."/>
            <person name="Kahn D."/>
            <person name="Robinson-Rechavi M."/>
            <person name="Laudet V."/>
            <person name="Schachter V."/>
            <person name="Quetier F."/>
            <person name="Saurin W."/>
            <person name="Scarpelli C."/>
            <person name="Wincker P."/>
            <person name="Lander E.S."/>
            <person name="Weissenbach J."/>
            <person name="Roest Crollius H."/>
        </authorList>
    </citation>
    <scope>NUCLEOTIDE SEQUENCE [LARGE SCALE GENOMIC DNA]</scope>
</reference>
<dbReference type="AlphaFoldDB" id="Q4TES9"/>
<dbReference type="EMBL" id="CAAE01005147">
    <property type="protein sequence ID" value="CAF88603.1"/>
    <property type="molecule type" value="Genomic_DNA"/>
</dbReference>
<gene>
    <name evidence="3" type="ORF">GSTENG00002095001</name>
</gene>
<evidence type="ECO:0000256" key="1">
    <source>
        <dbReference type="SAM" id="MobiDB-lite"/>
    </source>
</evidence>
<name>Q4TES9_TETNG</name>
<feature type="compositionally biased region" description="Pro residues" evidence="1">
    <location>
        <begin position="72"/>
        <end position="84"/>
    </location>
</feature>
<dbReference type="Pfam" id="PF12540">
    <property type="entry name" value="DUF3736"/>
    <property type="match status" value="1"/>
</dbReference>
<dbReference type="PANTHER" id="PTHR17608">
    <property type="entry name" value="GENETIC SUPPRESSOR ELEMENT 1"/>
    <property type="match status" value="1"/>
</dbReference>
<dbReference type="InterPro" id="IPR042337">
    <property type="entry name" value="GSE1"/>
</dbReference>
<reference evidence="3" key="2">
    <citation type="submission" date="2004-02" db="EMBL/GenBank/DDBJ databases">
        <authorList>
            <consortium name="Genoscope"/>
            <consortium name="Whitehead Institute Centre for Genome Research"/>
        </authorList>
    </citation>
    <scope>NUCLEOTIDE SEQUENCE</scope>
</reference>
<evidence type="ECO:0000313" key="3">
    <source>
        <dbReference type="EMBL" id="CAF88603.1"/>
    </source>
</evidence>
<evidence type="ECO:0000259" key="2">
    <source>
        <dbReference type="Pfam" id="PF12540"/>
    </source>
</evidence>
<feature type="domain" description="Genetic suppressor element-like" evidence="2">
    <location>
        <begin position="139"/>
        <end position="283"/>
    </location>
</feature>
<comment type="caution">
    <text evidence="3">The sequence shown here is derived from an EMBL/GenBank/DDBJ whole genome shotgun (WGS) entry which is preliminary data.</text>
</comment>
<proteinExistence type="predicted"/>
<dbReference type="InterPro" id="IPR022207">
    <property type="entry name" value="GSE-like"/>
</dbReference>
<sequence>MSQRAGEASWLMWQRGQGQEREGPSELGLRSPGKVVELRRDGHSSPSSRRPAKDAVEPRVPDRHTRRRPQRPDPSTPPSRPPPGLTRAESPSFIWRAKAGGWGPEQGRRAGAVHLAQGTRGGEQRTAPSVLIYDEVLQQQRRLLSKLDMEEKKRKEAKEEGYYYDLDESYDESDEEEVKAHLRRVMEQPPLKLDTSSEKVDFLRVCGLTTLAHRDHLLARKRWRRRRLMRERSPAPPPAHGKRKSPSPPAAPAPLTTPYTAEQMDSVPEVEEKKDFLLMFHLSHVSPQQRR</sequence>